<dbReference type="STRING" id="1527.SAMN04489757_10880"/>
<dbReference type="SUPFAM" id="SSF53790">
    <property type="entry name" value="Tetrapyrrole methylase"/>
    <property type="match status" value="1"/>
</dbReference>
<dbReference type="InterPro" id="IPR035996">
    <property type="entry name" value="4pyrrol_Methylase_sf"/>
</dbReference>
<keyword evidence="3 7" id="KW-0489">Methyltransferase</keyword>
<comment type="pathway">
    <text evidence="1">Cofactor biosynthesis; adenosylcobalamin biosynthesis.</text>
</comment>
<evidence type="ECO:0000259" key="6">
    <source>
        <dbReference type="Pfam" id="PF00590"/>
    </source>
</evidence>
<proteinExistence type="predicted"/>
<dbReference type="InterPro" id="IPR014776">
    <property type="entry name" value="4pyrrole_Mease_sub2"/>
</dbReference>
<dbReference type="RefSeq" id="WP_091685446.1">
    <property type="nucleotide sequence ID" value="NZ_BAABFM010000072.1"/>
</dbReference>
<dbReference type="GO" id="GO:0009236">
    <property type="term" value="P:cobalamin biosynthetic process"/>
    <property type="evidence" value="ECO:0007669"/>
    <property type="project" value="UniProtKB-UniPathway"/>
</dbReference>
<keyword evidence="5" id="KW-0949">S-adenosyl-L-methionine</keyword>
<dbReference type="AlphaFoldDB" id="A0A1I5E7X5"/>
<dbReference type="CDD" id="cd11644">
    <property type="entry name" value="Precorrin-6Y-MT"/>
    <property type="match status" value="1"/>
</dbReference>
<evidence type="ECO:0000256" key="1">
    <source>
        <dbReference type="ARBA" id="ARBA00004953"/>
    </source>
</evidence>
<feature type="domain" description="Tetrapyrrole methylase" evidence="6">
    <location>
        <begin position="265"/>
        <end position="457"/>
    </location>
</feature>
<dbReference type="Proteomes" id="UP000198806">
    <property type="component" value="Unassembled WGS sequence"/>
</dbReference>
<evidence type="ECO:0000313" key="8">
    <source>
        <dbReference type="Proteomes" id="UP000198806"/>
    </source>
</evidence>
<evidence type="ECO:0000256" key="4">
    <source>
        <dbReference type="ARBA" id="ARBA00022679"/>
    </source>
</evidence>
<dbReference type="PANTHER" id="PTHR43182">
    <property type="entry name" value="COBALT-PRECORRIN-6B C(15)-METHYLTRANSFERASE (DECARBOXYLATING)"/>
    <property type="match status" value="1"/>
</dbReference>
<keyword evidence="2" id="KW-0169">Cobalamin biosynthesis</keyword>
<dbReference type="UniPathway" id="UPA00148"/>
<evidence type="ECO:0000256" key="2">
    <source>
        <dbReference type="ARBA" id="ARBA00022573"/>
    </source>
</evidence>
<dbReference type="InterPro" id="IPR029063">
    <property type="entry name" value="SAM-dependent_MTases_sf"/>
</dbReference>
<dbReference type="GO" id="GO:0016994">
    <property type="term" value="F:precorrin-6A reductase activity"/>
    <property type="evidence" value="ECO:0007669"/>
    <property type="project" value="InterPro"/>
</dbReference>
<dbReference type="GO" id="GO:0008276">
    <property type="term" value="F:protein methyltransferase activity"/>
    <property type="evidence" value="ECO:0007669"/>
    <property type="project" value="InterPro"/>
</dbReference>
<dbReference type="InterPro" id="IPR003723">
    <property type="entry name" value="Precorrin-6x_reduct"/>
</dbReference>
<gene>
    <name evidence="7" type="ORF">SAMN04489757_10880</name>
</gene>
<dbReference type="GO" id="GO:0032259">
    <property type="term" value="P:methylation"/>
    <property type="evidence" value="ECO:0007669"/>
    <property type="project" value="UniProtKB-KW"/>
</dbReference>
<evidence type="ECO:0000313" key="7">
    <source>
        <dbReference type="EMBL" id="SFO07679.1"/>
    </source>
</evidence>
<dbReference type="NCBIfam" id="TIGR02469">
    <property type="entry name" value="CbiT"/>
    <property type="match status" value="1"/>
</dbReference>
<evidence type="ECO:0000256" key="3">
    <source>
        <dbReference type="ARBA" id="ARBA00022603"/>
    </source>
</evidence>
<dbReference type="InterPro" id="IPR050714">
    <property type="entry name" value="Cobalamin_biosynth_MTase"/>
</dbReference>
<evidence type="ECO:0000256" key="5">
    <source>
        <dbReference type="ARBA" id="ARBA00022691"/>
    </source>
</evidence>
<sequence>MKQILIFSGTTEGRSLAEYLCRNGIHCTVCVATEYGEQVMDKQEGLTVRQGRMTAEEMKDFIDEGGFLGVVDATHPFATVVSENIIQSMKDSHLPYFRLKRNTNNRLEQEGDVTFFGSNETCAAALEDTEGNILLTTGSKELGVYSKSENLRSRIYARVLPGLESIALCQENGITGKQILALQGPFSLELNEAIIRQYAIRWMVTKESGNNGGFLEKIQAAQNTGIKTMVIGNPEKIGGYTFHEVCKELEKLTGVKLEQKCRIDISLVGTGMGNQALLTLEAKERIKEADLIFGPQRLLAGISSDVEKLPYYLAKDIIPSLIEKSSKGYGYNEKLRAAILFSGDTGFYSGAGKLYEELLREMKAGRLAATVKIYPGISCVSYLAAKLGCSWQDAAIISIHGRTANIPEAVRTNGRTFLLVSGLEDMKALGSILIKAGMKEVKIYVGYQLSYPEEQIMVLSPADCSALEEEGLYVCLIENNNAGNRFLTHGLPDRVFLRDKVPMTKEEIREISICKLRLYQNGVLYDIGSGTGSIAVECAGLSEHLQVYAIDKKREAAGLTEDNRLKHNLNNITVIEGEAPEVFNGLPAPTHAFLGGSSGNMKDILEKLYEKNPRLHVVINAITLETISEVTALLSILPVENQEIVQVQVSRANTLGRYHLMQAENPVYIISFDFKVHMAGGEV</sequence>
<dbReference type="InterPro" id="IPR012818">
    <property type="entry name" value="CbiE"/>
</dbReference>
<name>A0A1I5E7X5_9FIRM</name>
<dbReference type="SUPFAM" id="SSF53335">
    <property type="entry name" value="S-adenosyl-L-methionine-dependent methyltransferases"/>
    <property type="match status" value="1"/>
</dbReference>
<accession>A0A1I5E7X5</accession>
<dbReference type="Gene3D" id="3.40.50.150">
    <property type="entry name" value="Vaccinia Virus protein VP39"/>
    <property type="match status" value="1"/>
</dbReference>
<protein>
    <submittedName>
        <fullName evidence="7">Precorrin-6Y C5,15-methyltransferase (Decarboxylating)</fullName>
    </submittedName>
</protein>
<keyword evidence="4 7" id="KW-0808">Transferase</keyword>
<dbReference type="InterPro" id="IPR014777">
    <property type="entry name" value="4pyrrole_Mease_sub1"/>
</dbReference>
<dbReference type="Pfam" id="PF02571">
    <property type="entry name" value="CbiJ"/>
    <property type="match status" value="1"/>
</dbReference>
<organism evidence="7 8">
    <name type="scientific">Anaerocolumna aminovalerica</name>
    <dbReference type="NCBI Taxonomy" id="1527"/>
    <lineage>
        <taxon>Bacteria</taxon>
        <taxon>Bacillati</taxon>
        <taxon>Bacillota</taxon>
        <taxon>Clostridia</taxon>
        <taxon>Lachnospirales</taxon>
        <taxon>Lachnospiraceae</taxon>
        <taxon>Anaerocolumna</taxon>
    </lineage>
</organism>
<dbReference type="Gene3D" id="3.30.950.10">
    <property type="entry name" value="Methyltransferase, Cobalt-precorrin-4 Transmethylase, Domain 2"/>
    <property type="match status" value="1"/>
</dbReference>
<dbReference type="PROSITE" id="PS51014">
    <property type="entry name" value="COBK_CBIJ"/>
    <property type="match status" value="1"/>
</dbReference>
<dbReference type="Gene3D" id="3.40.1010.10">
    <property type="entry name" value="Cobalt-precorrin-4 Transmethylase, Domain 1"/>
    <property type="match status" value="1"/>
</dbReference>
<dbReference type="NCBIfam" id="TIGR02467">
    <property type="entry name" value="CbiE"/>
    <property type="match status" value="1"/>
</dbReference>
<keyword evidence="8" id="KW-1185">Reference proteome</keyword>
<dbReference type="PANTHER" id="PTHR43182:SF1">
    <property type="entry name" value="COBALT-PRECORRIN-7 C(5)-METHYLTRANSFERASE"/>
    <property type="match status" value="1"/>
</dbReference>
<dbReference type="Pfam" id="PF00590">
    <property type="entry name" value="TP_methylase"/>
    <property type="match status" value="1"/>
</dbReference>
<reference evidence="7 8" key="1">
    <citation type="submission" date="2016-10" db="EMBL/GenBank/DDBJ databases">
        <authorList>
            <person name="de Groot N.N."/>
        </authorList>
    </citation>
    <scope>NUCLEOTIDE SEQUENCE [LARGE SCALE GENOMIC DNA]</scope>
    <source>
        <strain evidence="7 8">DSM 1283</strain>
    </source>
</reference>
<dbReference type="InterPro" id="IPR014008">
    <property type="entry name" value="Cbl_synth_MTase_CbiT"/>
</dbReference>
<dbReference type="OrthoDB" id="9780707at2"/>
<dbReference type="NCBIfam" id="TIGR00715">
    <property type="entry name" value="precor6x_red"/>
    <property type="match status" value="1"/>
</dbReference>
<dbReference type="InterPro" id="IPR000878">
    <property type="entry name" value="4pyrrol_Mease"/>
</dbReference>
<dbReference type="EMBL" id="FOWD01000008">
    <property type="protein sequence ID" value="SFO07679.1"/>
    <property type="molecule type" value="Genomic_DNA"/>
</dbReference>